<gene>
    <name evidence="1" type="ORF">Tci_458969</name>
</gene>
<dbReference type="EMBL" id="BKCJ010217610">
    <property type="protein sequence ID" value="GEY86995.1"/>
    <property type="molecule type" value="Genomic_DNA"/>
</dbReference>
<accession>A0A699HUL9</accession>
<protein>
    <recommendedName>
        <fullName evidence="2">Reverse transcriptase domain-containing protein</fullName>
    </recommendedName>
</protein>
<dbReference type="AlphaFoldDB" id="A0A699HUL9"/>
<organism evidence="1">
    <name type="scientific">Tanacetum cinerariifolium</name>
    <name type="common">Dalmatian daisy</name>
    <name type="synonym">Chrysanthemum cinerariifolium</name>
    <dbReference type="NCBI Taxonomy" id="118510"/>
    <lineage>
        <taxon>Eukaryota</taxon>
        <taxon>Viridiplantae</taxon>
        <taxon>Streptophyta</taxon>
        <taxon>Embryophyta</taxon>
        <taxon>Tracheophyta</taxon>
        <taxon>Spermatophyta</taxon>
        <taxon>Magnoliopsida</taxon>
        <taxon>eudicotyledons</taxon>
        <taxon>Gunneridae</taxon>
        <taxon>Pentapetalae</taxon>
        <taxon>asterids</taxon>
        <taxon>campanulids</taxon>
        <taxon>Asterales</taxon>
        <taxon>Asteraceae</taxon>
        <taxon>Asteroideae</taxon>
        <taxon>Anthemideae</taxon>
        <taxon>Anthemidinae</taxon>
        <taxon>Tanacetum</taxon>
    </lineage>
</organism>
<sequence>MDDHLRPMEELLRIPIIAGGNLMSKKYSRSLNHIENKAKVRTCRNKPQVSSSGGTLTKIDAITALTKQVEALLYHISSMQEAYNRNQEAPIQLMRTQMGQLEEAFQERPSCVPLSNTVTKPLAELNVITSMDGLTLDGSFIPHSSFLAYQEEEHELETITEVVEIPRAHHLVDIVNSLCDKFRIENNSLSGNPTPYFDSVVESLSLLSAPCGDSDSLMEKTDTLLSHFNDSSPDYETFFFGIEEKSSGSTISYSYHSLLEYKSFCFDIDHIEEKSSGSTTSRSDLSLLEYESFHFDLSTDQLPPADRSDFYHKEFTDEIAHIISLPEYDHFYFDLEVDQGELTRLLKDNISDTLTKDLKIHELNNFPLFLSDCDSIFFEIDLLVLFPSGDKGKVFDPGIFAINGVHSKRFSFLLLDDFSSILFVRDFLFLTDPVEIKTFLSFLFGNEDKVFDPKILLNNGIFSFTRKSPHLLIDNFMIDNCHIFSEISLKIISSISFHPKEKEIRGESS</sequence>
<proteinExistence type="predicted"/>
<evidence type="ECO:0000313" key="1">
    <source>
        <dbReference type="EMBL" id="GEY86995.1"/>
    </source>
</evidence>
<evidence type="ECO:0008006" key="2">
    <source>
        <dbReference type="Google" id="ProtNLM"/>
    </source>
</evidence>
<name>A0A699HUL9_TANCI</name>
<comment type="caution">
    <text evidence="1">The sequence shown here is derived from an EMBL/GenBank/DDBJ whole genome shotgun (WGS) entry which is preliminary data.</text>
</comment>
<reference evidence="1" key="1">
    <citation type="journal article" date="2019" name="Sci. Rep.">
        <title>Draft genome of Tanacetum cinerariifolium, the natural source of mosquito coil.</title>
        <authorList>
            <person name="Yamashiro T."/>
            <person name="Shiraishi A."/>
            <person name="Satake H."/>
            <person name="Nakayama K."/>
        </authorList>
    </citation>
    <scope>NUCLEOTIDE SEQUENCE</scope>
</reference>